<dbReference type="GeneID" id="104702676"/>
<feature type="region of interest" description="Disordered" evidence="3">
    <location>
        <begin position="91"/>
        <end position="115"/>
    </location>
</feature>
<keyword evidence="5" id="KW-1185">Reference proteome</keyword>
<evidence type="ECO:0000256" key="1">
    <source>
        <dbReference type="ARBA" id="ARBA00022884"/>
    </source>
</evidence>
<evidence type="ECO:0000256" key="2">
    <source>
        <dbReference type="PROSITE-ProRule" id="PRU00626"/>
    </source>
</evidence>
<dbReference type="PROSITE" id="PS51295">
    <property type="entry name" value="CRM"/>
    <property type="match status" value="1"/>
</dbReference>
<dbReference type="Pfam" id="PF01985">
    <property type="entry name" value="CRS1_YhbY"/>
    <property type="match status" value="1"/>
</dbReference>
<reference evidence="6" key="2">
    <citation type="submission" date="2025-08" db="UniProtKB">
        <authorList>
            <consortium name="RefSeq"/>
        </authorList>
    </citation>
    <scope>IDENTIFICATION</scope>
    <source>
        <tissue evidence="6">Leaf</tissue>
    </source>
</reference>
<protein>
    <submittedName>
        <fullName evidence="6">Uncharacterized protein LOC104702676</fullName>
    </submittedName>
</protein>
<feature type="domain" description="CRM" evidence="4">
    <location>
        <begin position="139"/>
        <end position="238"/>
    </location>
</feature>
<dbReference type="InterPro" id="IPR001890">
    <property type="entry name" value="RNA-binding_CRM"/>
</dbReference>
<name>A0ABM0SVV2_CAMSA</name>
<dbReference type="RefSeq" id="XP_010416878.1">
    <property type="nucleotide sequence ID" value="XM_010418576.2"/>
</dbReference>
<dbReference type="SUPFAM" id="SSF75471">
    <property type="entry name" value="YhbY-like"/>
    <property type="match status" value="1"/>
</dbReference>
<sequence length="242" mass="26794">MATLKSSTLTYLIHYLLRHPKPTSPLCLFLRPFPSSILTCKSNHHDKGCFPSISSSSLPLPRPYISHSHSFSTLLVPKSFSSVVESEQDEDDVSVASFSENNDDEEEDGSELESTMVSIKESGRSSEISQEMMPEISSLKLSAKEKKRLASYANSLGDKLKSQLVGKSGVTDSVVLSFLETLEKNELLKVKIHRTCPGELEDILLHLEEATGSVIVGQIARTVILYRPSPTKLKAEEEKTKR</sequence>
<keyword evidence="1 2" id="KW-0694">RNA-binding</keyword>
<evidence type="ECO:0000313" key="5">
    <source>
        <dbReference type="Proteomes" id="UP000694864"/>
    </source>
</evidence>
<accession>A0ABM0SVV2</accession>
<dbReference type="PANTHER" id="PTHR47714:SF1">
    <property type="entry name" value="RNA-BINDING CRS1 _ YHBY (CRM) DOMAIN PROTEIN"/>
    <property type="match status" value="1"/>
</dbReference>
<organism evidence="5 6">
    <name type="scientific">Camelina sativa</name>
    <name type="common">False flax</name>
    <name type="synonym">Myagrum sativum</name>
    <dbReference type="NCBI Taxonomy" id="90675"/>
    <lineage>
        <taxon>Eukaryota</taxon>
        <taxon>Viridiplantae</taxon>
        <taxon>Streptophyta</taxon>
        <taxon>Embryophyta</taxon>
        <taxon>Tracheophyta</taxon>
        <taxon>Spermatophyta</taxon>
        <taxon>Magnoliopsida</taxon>
        <taxon>eudicotyledons</taxon>
        <taxon>Gunneridae</taxon>
        <taxon>Pentapetalae</taxon>
        <taxon>rosids</taxon>
        <taxon>malvids</taxon>
        <taxon>Brassicales</taxon>
        <taxon>Brassicaceae</taxon>
        <taxon>Camelineae</taxon>
        <taxon>Camelina</taxon>
    </lineage>
</organism>
<evidence type="ECO:0000256" key="3">
    <source>
        <dbReference type="SAM" id="MobiDB-lite"/>
    </source>
</evidence>
<dbReference type="SMART" id="SM01103">
    <property type="entry name" value="CRS1_YhbY"/>
    <property type="match status" value="1"/>
</dbReference>
<reference evidence="5" key="1">
    <citation type="journal article" date="2014" name="Nat. Commun.">
        <title>The emerging biofuel crop Camelina sativa retains a highly undifferentiated hexaploid genome structure.</title>
        <authorList>
            <person name="Kagale S."/>
            <person name="Koh C."/>
            <person name="Nixon J."/>
            <person name="Bollina V."/>
            <person name="Clarke W.E."/>
            <person name="Tuteja R."/>
            <person name="Spillane C."/>
            <person name="Robinson S.J."/>
            <person name="Links M.G."/>
            <person name="Clarke C."/>
            <person name="Higgins E.E."/>
            <person name="Huebert T."/>
            <person name="Sharpe A.G."/>
            <person name="Parkin I.A."/>
        </authorList>
    </citation>
    <scope>NUCLEOTIDE SEQUENCE [LARGE SCALE GENOMIC DNA]</scope>
    <source>
        <strain evidence="5">cv. DH55</strain>
    </source>
</reference>
<dbReference type="Proteomes" id="UP000694864">
    <property type="component" value="Chromosome 7"/>
</dbReference>
<proteinExistence type="predicted"/>
<dbReference type="Gene3D" id="3.30.110.60">
    <property type="entry name" value="YhbY-like"/>
    <property type="match status" value="1"/>
</dbReference>
<evidence type="ECO:0000313" key="6">
    <source>
        <dbReference type="RefSeq" id="XP_010416878.1"/>
    </source>
</evidence>
<feature type="compositionally biased region" description="Acidic residues" evidence="3">
    <location>
        <begin position="101"/>
        <end position="111"/>
    </location>
</feature>
<dbReference type="InterPro" id="IPR035920">
    <property type="entry name" value="YhbY-like_sf"/>
</dbReference>
<gene>
    <name evidence="6" type="primary">LOC104702676</name>
</gene>
<dbReference type="PANTHER" id="PTHR47714">
    <property type="entry name" value="CRS1/YHBY DOMAIN CONTAINING PROTEIN, EXPRESSED"/>
    <property type="match status" value="1"/>
</dbReference>
<evidence type="ECO:0000259" key="4">
    <source>
        <dbReference type="PROSITE" id="PS51295"/>
    </source>
</evidence>